<dbReference type="AlphaFoldDB" id="A0A8K0RY66"/>
<dbReference type="PANTHER" id="PTHR31252:SF11">
    <property type="entry name" value="DUF4419 DOMAIN-CONTAINING PROTEIN"/>
    <property type="match status" value="1"/>
</dbReference>
<evidence type="ECO:0000313" key="1">
    <source>
        <dbReference type="EMBL" id="KAH7246510.1"/>
    </source>
</evidence>
<keyword evidence="2" id="KW-1185">Reference proteome</keyword>
<evidence type="ECO:0000313" key="2">
    <source>
        <dbReference type="Proteomes" id="UP000813427"/>
    </source>
</evidence>
<gene>
    <name evidence="1" type="ORF">BKA59DRAFT_478096</name>
</gene>
<dbReference type="Proteomes" id="UP000813427">
    <property type="component" value="Unassembled WGS sequence"/>
</dbReference>
<dbReference type="OrthoDB" id="9978173at2759"/>
<protein>
    <submittedName>
        <fullName evidence="1">Uncharacterized protein</fullName>
    </submittedName>
</protein>
<dbReference type="Pfam" id="PF14388">
    <property type="entry name" value="DUF4419"/>
    <property type="match status" value="1"/>
</dbReference>
<reference evidence="1" key="1">
    <citation type="journal article" date="2021" name="Nat. Commun.">
        <title>Genetic determinants of endophytism in the Arabidopsis root mycobiome.</title>
        <authorList>
            <person name="Mesny F."/>
            <person name="Miyauchi S."/>
            <person name="Thiergart T."/>
            <person name="Pickel B."/>
            <person name="Atanasova L."/>
            <person name="Karlsson M."/>
            <person name="Huettel B."/>
            <person name="Barry K.W."/>
            <person name="Haridas S."/>
            <person name="Chen C."/>
            <person name="Bauer D."/>
            <person name="Andreopoulos W."/>
            <person name="Pangilinan J."/>
            <person name="LaButti K."/>
            <person name="Riley R."/>
            <person name="Lipzen A."/>
            <person name="Clum A."/>
            <person name="Drula E."/>
            <person name="Henrissat B."/>
            <person name="Kohler A."/>
            <person name="Grigoriev I.V."/>
            <person name="Martin F.M."/>
            <person name="Hacquard S."/>
        </authorList>
    </citation>
    <scope>NUCLEOTIDE SEQUENCE</scope>
    <source>
        <strain evidence="1">MPI-SDFR-AT-0068</strain>
    </source>
</reference>
<dbReference type="PANTHER" id="PTHR31252">
    <property type="entry name" value="DUF4419 DOMAIN-CONTAINING PROTEIN"/>
    <property type="match status" value="1"/>
</dbReference>
<organism evidence="1 2">
    <name type="scientific">Fusarium tricinctum</name>
    <dbReference type="NCBI Taxonomy" id="61284"/>
    <lineage>
        <taxon>Eukaryota</taxon>
        <taxon>Fungi</taxon>
        <taxon>Dikarya</taxon>
        <taxon>Ascomycota</taxon>
        <taxon>Pezizomycotina</taxon>
        <taxon>Sordariomycetes</taxon>
        <taxon>Hypocreomycetidae</taxon>
        <taxon>Hypocreales</taxon>
        <taxon>Nectriaceae</taxon>
        <taxon>Fusarium</taxon>
        <taxon>Fusarium tricinctum species complex</taxon>
    </lineage>
</organism>
<proteinExistence type="predicted"/>
<comment type="caution">
    <text evidence="1">The sequence shown here is derived from an EMBL/GenBank/DDBJ whole genome shotgun (WGS) entry which is preliminary data.</text>
</comment>
<dbReference type="InterPro" id="IPR025533">
    <property type="entry name" value="DUF4419"/>
</dbReference>
<dbReference type="EMBL" id="JAGPXF010000004">
    <property type="protein sequence ID" value="KAH7246510.1"/>
    <property type="molecule type" value="Genomic_DNA"/>
</dbReference>
<accession>A0A8K0RY66</accession>
<sequence>MPVTISVVDHPAQPWNPRVKGASAAAILEGSSRHDHERCKRIIQSSFSTEGKLEEHHVSAERHGLVWAAYHAYSTHHHLTIRPEDIWFAIISQISFYINANAEDLRDYFVSHDGQEELIVRLDGTIDSQIYDMFTKLMADNISRNVKDPELRDWILPSFSTTTDTDRVVGSVLFMGAMQKYFSYTYILGCGIPSVTLLGELSDYEDILKRLDRLDEMGAEACVFAEMLRPILRRMILAFTEPTNPELKAFWNSIIDVRHMSGSTAVTGWITAFCYWSEKGVAQMLADSQQERDDGERDWETTIYMETDDIPAGFVSVPVKVIYLSRKYACTMLAGSIGIQGIPNHDNDVDMGKEKTLSSKGEEFPEPVLTGIRPLTGWMIYEDKLPWKEAWKAIFNWGLLWSWL</sequence>
<name>A0A8K0RY66_9HYPO</name>